<evidence type="ECO:0000256" key="2">
    <source>
        <dbReference type="SAM" id="SignalP"/>
    </source>
</evidence>
<feature type="non-terminal residue" evidence="3">
    <location>
        <position position="1405"/>
    </location>
</feature>
<keyword evidence="4" id="KW-1185">Reference proteome</keyword>
<keyword evidence="2" id="KW-0732">Signal</keyword>
<gene>
    <name evidence="3" type="ORF">PLOB_00048507</name>
</gene>
<keyword evidence="1" id="KW-0472">Membrane</keyword>
<feature type="transmembrane region" description="Helical" evidence="1">
    <location>
        <begin position="1079"/>
        <end position="1099"/>
    </location>
</feature>
<organism evidence="3 4">
    <name type="scientific">Porites lobata</name>
    <dbReference type="NCBI Taxonomy" id="104759"/>
    <lineage>
        <taxon>Eukaryota</taxon>
        <taxon>Metazoa</taxon>
        <taxon>Cnidaria</taxon>
        <taxon>Anthozoa</taxon>
        <taxon>Hexacorallia</taxon>
        <taxon>Scleractinia</taxon>
        <taxon>Fungiina</taxon>
        <taxon>Poritidae</taxon>
        <taxon>Porites</taxon>
    </lineage>
</organism>
<protein>
    <submittedName>
        <fullName evidence="3">Uncharacterized protein</fullName>
    </submittedName>
</protein>
<feature type="transmembrane region" description="Helical" evidence="1">
    <location>
        <begin position="1319"/>
        <end position="1338"/>
    </location>
</feature>
<accession>A0ABN8PV07</accession>
<sequence length="1405" mass="154638">MARCAIVALFITFTCMWCVIFEGTVTEGKNLYISRALGNDTWSCDKSKPCKTISRAVELASSGDHILLAGNNTDRDPYTCRSMSPEHSGVQINKSLSIMGYGSPTPHIQCSKGGGLQINGSYNEQQMKVTLSRLLVSQSSIMVQDSSVYIDGCRFEGSNQGVVINIRTRLSLNILVTNSFFYNNSACISVLVNSTTKHPKNIQVVFRMTNSSLLYGNVVKDVGRCISFTESQNSGQSVSFNITLENTTFFGNKFILPQGLIFLESNNGSQYIQFKTVTFFDNGILSTREDLMDDSVLCIVRSTDVNISISSSTFSSDYAKVLNGSAEDISFHIYNSTFCGHRGRTNGGVISLQGSNLCNLNVSKSSFVNTSAVVGGAISIECATIDVFSLNQNNFTNNTAVRGGAALYIKAVKASVVLRHLTFTNCKTFIGVGSGVLINTTLDSRNKKSGNALVLTVESCRFEGCGTKAIRPGGSLGVVCKTQTKINISNSNFISNFGALLIWVEPYLPESTANSNSIKWSYVKIQNCMFLHNRGLYSTPVSITVSNQSVVIFRNVIMESNRAFIHPGTGWGGAASIEGNCFLTIEKCRFSKNTAGNVGGALSVTVTSLIVKDSLFVGNKVTAFRAGYGGALSVAAMSAVIFNSTFSNCFGTYGGAIHAESRGNITIKKCQFVENNAGHMDKAETGEGGAALLFGTHVLFEETTFYRNTGVWGGAVVLGNSGATFKNCYAVDNFAAVQGGFLSLGYDVKGVVIHVQDSVFKQTVAELRWSEFSYKKALFIHADSLEELKIFNTTMESTPYYSNGVLLLVTNVTVMDFGKDNSTILNCPIGSQIEILSFTMGRLPNGTFIWQFSCSACADNSYSLQRGRAVGSHVVPGFQCLPCPFGANCSQNIISKPNFWGFKENITPPTLKFTLCPVGYCSPPNETEFPKYNGCQGNRTGKLCGHCNDAYSETLYPTACRPSNECNDYWFLPVALVYVSLMAFYLTFKPPIIPWIVRQIKWFKTNDTADEESNSDGGYVKIIFYFYQAADLLLASNTSRRFVEGKVKNILVGVFNFRQSFSSNGLICPFRGLTVVTKQLFSASDVFGTCLMIGVLYCLHRGAQRCRRKEAPTFSPYMAGILQTMLLGYKTLASVSFNLLRCVPIGSEKRLFLDGNVVCFQLWQYILIAFVVAFVMPFVFVLLWGCYKLHNGSLSVAKFLLACCFPFPFLLYWLFLFLLCVKRNAAQTDTATRQMSKRSVETTLFGCFKKPANGGILSLGWESVMIGRRLILILLKTFVNDPMLRLFIMSFLCVLFLQHHSMTQPFRDITANRVETISLLSLVLLGMVNMFFASFVSLAVPLTDHFKFSWYFCEVLETAILCAVPAIISIFVIGAALSLVIRFLLACFRWCYSKFKQSEDMRPLL</sequence>
<reference evidence="3 4" key="1">
    <citation type="submission" date="2022-05" db="EMBL/GenBank/DDBJ databases">
        <authorList>
            <consortium name="Genoscope - CEA"/>
            <person name="William W."/>
        </authorList>
    </citation>
    <scope>NUCLEOTIDE SEQUENCE [LARGE SCALE GENOMIC DNA]</scope>
</reference>
<feature type="signal peptide" evidence="2">
    <location>
        <begin position="1"/>
        <end position="18"/>
    </location>
</feature>
<dbReference type="InterPro" id="IPR012334">
    <property type="entry name" value="Pectin_lyas_fold"/>
</dbReference>
<proteinExistence type="predicted"/>
<evidence type="ECO:0000256" key="1">
    <source>
        <dbReference type="SAM" id="Phobius"/>
    </source>
</evidence>
<name>A0ABN8PV07_9CNID</name>
<dbReference type="PANTHER" id="PTHR11319:SF35">
    <property type="entry name" value="OUTER MEMBRANE PROTEIN PMPC-RELATED"/>
    <property type="match status" value="1"/>
</dbReference>
<evidence type="ECO:0000313" key="3">
    <source>
        <dbReference type="EMBL" id="CAH3151282.1"/>
    </source>
</evidence>
<dbReference type="Proteomes" id="UP001159405">
    <property type="component" value="Unassembled WGS sequence"/>
</dbReference>
<dbReference type="Gene3D" id="2.160.20.10">
    <property type="entry name" value="Single-stranded right-handed beta-helix, Pectin lyase-like"/>
    <property type="match status" value="2"/>
</dbReference>
<dbReference type="PANTHER" id="PTHR11319">
    <property type="entry name" value="G PROTEIN-COUPLED RECEPTOR-RELATED"/>
    <property type="match status" value="1"/>
</dbReference>
<dbReference type="InterPro" id="IPR006626">
    <property type="entry name" value="PbH1"/>
</dbReference>
<feature type="chain" id="PRO_5045987895" evidence="2">
    <location>
        <begin position="19"/>
        <end position="1405"/>
    </location>
</feature>
<dbReference type="EMBL" id="CALNXK010000091">
    <property type="protein sequence ID" value="CAH3151282.1"/>
    <property type="molecule type" value="Genomic_DNA"/>
</dbReference>
<dbReference type="InterPro" id="IPR011050">
    <property type="entry name" value="Pectin_lyase_fold/virulence"/>
</dbReference>
<keyword evidence="1" id="KW-0812">Transmembrane</keyword>
<evidence type="ECO:0000313" key="4">
    <source>
        <dbReference type="Proteomes" id="UP001159405"/>
    </source>
</evidence>
<keyword evidence="1" id="KW-1133">Transmembrane helix</keyword>
<feature type="transmembrane region" description="Helical" evidence="1">
    <location>
        <begin position="1358"/>
        <end position="1385"/>
    </location>
</feature>
<dbReference type="SUPFAM" id="SSF51126">
    <property type="entry name" value="Pectin lyase-like"/>
    <property type="match status" value="3"/>
</dbReference>
<comment type="caution">
    <text evidence="3">The sequence shown here is derived from an EMBL/GenBank/DDBJ whole genome shotgun (WGS) entry which is preliminary data.</text>
</comment>
<feature type="transmembrane region" description="Helical" evidence="1">
    <location>
        <begin position="1199"/>
        <end position="1219"/>
    </location>
</feature>
<feature type="transmembrane region" description="Helical" evidence="1">
    <location>
        <begin position="1162"/>
        <end position="1187"/>
    </location>
</feature>
<dbReference type="SMART" id="SM00710">
    <property type="entry name" value="PbH1"/>
    <property type="match status" value="12"/>
</dbReference>